<keyword evidence="2" id="KW-1185">Reference proteome</keyword>
<dbReference type="Proteomes" id="UP000001261">
    <property type="component" value="Unassembled WGS sequence"/>
</dbReference>
<dbReference type="VEuPathDB" id="FungiDB:CIMG_10585"/>
<dbReference type="RefSeq" id="XP_012214247.1">
    <property type="nucleotide sequence ID" value="XM_012358824.1"/>
</dbReference>
<name>A0A0D8JSM8_COCIM</name>
<dbReference type="EMBL" id="GG704911">
    <property type="protein sequence ID" value="KJF60292.1"/>
    <property type="molecule type" value="Genomic_DNA"/>
</dbReference>
<sequence>MTGTVLYPIDISRYLVSRPLVTLRVHGFSTPFFAAATPSVCYGLSTLYITGEKLAGPNLKPNGAIFLCPHGKPELKQYQDGRFIVLHSKSEDKTNIWYSGEELLIYQFGAFACPIRHSLPRLIHEQHLDYLFLG</sequence>
<dbReference type="KEGG" id="cim:CIMG_10585"/>
<evidence type="ECO:0000313" key="1">
    <source>
        <dbReference type="EMBL" id="KJF60292.1"/>
    </source>
</evidence>
<reference evidence="2" key="1">
    <citation type="journal article" date="2009" name="Genome Res.">
        <title>Comparative genomic analyses of the human fungal pathogens Coccidioides and their relatives.</title>
        <authorList>
            <person name="Sharpton T.J."/>
            <person name="Stajich J.E."/>
            <person name="Rounsley S.D."/>
            <person name="Gardner M.J."/>
            <person name="Wortman J.R."/>
            <person name="Jordar V.S."/>
            <person name="Maiti R."/>
            <person name="Kodira C.D."/>
            <person name="Neafsey D.E."/>
            <person name="Zeng Q."/>
            <person name="Hung C.-Y."/>
            <person name="McMahan C."/>
            <person name="Muszewska A."/>
            <person name="Grynberg M."/>
            <person name="Mandel M.A."/>
            <person name="Kellner E.M."/>
            <person name="Barker B.M."/>
            <person name="Galgiani J.N."/>
            <person name="Orbach M.J."/>
            <person name="Kirkland T.N."/>
            <person name="Cole G.T."/>
            <person name="Henn M.R."/>
            <person name="Birren B.W."/>
            <person name="Taylor J.W."/>
        </authorList>
    </citation>
    <scope>NUCLEOTIDE SEQUENCE [LARGE SCALE GENOMIC DNA]</scope>
    <source>
        <strain evidence="2">RS</strain>
    </source>
</reference>
<organism evidence="1 2">
    <name type="scientific">Coccidioides immitis (strain RS)</name>
    <name type="common">Valley fever fungus</name>
    <dbReference type="NCBI Taxonomy" id="246410"/>
    <lineage>
        <taxon>Eukaryota</taxon>
        <taxon>Fungi</taxon>
        <taxon>Dikarya</taxon>
        <taxon>Ascomycota</taxon>
        <taxon>Pezizomycotina</taxon>
        <taxon>Eurotiomycetes</taxon>
        <taxon>Eurotiomycetidae</taxon>
        <taxon>Onygenales</taxon>
        <taxon>Onygenaceae</taxon>
        <taxon>Coccidioides</taxon>
    </lineage>
</organism>
<dbReference type="InParanoid" id="A0A0D8JSM8"/>
<gene>
    <name evidence="1" type="ORF">CIMG_10585</name>
</gene>
<proteinExistence type="predicted"/>
<evidence type="ECO:0000313" key="2">
    <source>
        <dbReference type="Proteomes" id="UP000001261"/>
    </source>
</evidence>
<accession>A0A0D8JSM8</accession>
<protein>
    <submittedName>
        <fullName evidence="1">Uncharacterized protein</fullName>
    </submittedName>
</protein>
<dbReference type="AlphaFoldDB" id="A0A0D8JSM8"/>
<reference evidence="2" key="2">
    <citation type="journal article" date="2010" name="Genome Res.">
        <title>Population genomic sequencing of Coccidioides fungi reveals recent hybridization and transposon control.</title>
        <authorList>
            <person name="Neafsey D.E."/>
            <person name="Barker B.M."/>
            <person name="Sharpton T.J."/>
            <person name="Stajich J.E."/>
            <person name="Park D.J."/>
            <person name="Whiston E."/>
            <person name="Hung C.-Y."/>
            <person name="McMahan C."/>
            <person name="White J."/>
            <person name="Sykes S."/>
            <person name="Heiman D."/>
            <person name="Young S."/>
            <person name="Zeng Q."/>
            <person name="Abouelleil A."/>
            <person name="Aftuck L."/>
            <person name="Bessette D."/>
            <person name="Brown A."/>
            <person name="FitzGerald M."/>
            <person name="Lui A."/>
            <person name="Macdonald J.P."/>
            <person name="Priest M."/>
            <person name="Orbach M.J."/>
            <person name="Galgiani J.N."/>
            <person name="Kirkland T.N."/>
            <person name="Cole G.T."/>
            <person name="Birren B.W."/>
            <person name="Henn M.R."/>
            <person name="Taylor J.W."/>
            <person name="Rounsley S.D."/>
        </authorList>
    </citation>
    <scope>GENOME REANNOTATION</scope>
    <source>
        <strain evidence="2">RS</strain>
    </source>
</reference>
<dbReference type="GeneID" id="24163349"/>